<evidence type="ECO:0000313" key="3">
    <source>
        <dbReference type="Proteomes" id="UP000767465"/>
    </source>
</evidence>
<dbReference type="EMBL" id="JAHXBZ010000049">
    <property type="protein sequence ID" value="MBW7582589.1"/>
    <property type="molecule type" value="Genomic_DNA"/>
</dbReference>
<feature type="non-terminal residue" evidence="2">
    <location>
        <position position="75"/>
    </location>
</feature>
<feature type="domain" description="Cell-surface Ig-like bacterial" evidence="1">
    <location>
        <begin position="19"/>
        <end position="74"/>
    </location>
</feature>
<comment type="caution">
    <text evidence="2">The sequence shown here is derived from an EMBL/GenBank/DDBJ whole genome shotgun (WGS) entry which is preliminary data.</text>
</comment>
<sequence length="75" mass="7712">HKPASVSGQTTPAQLKDGDTATIKFEQDPTTGEVTVTVSKANGGTYATGTTVKVPGIDNDTFTVGENGTFKIPNT</sequence>
<keyword evidence="3" id="KW-1185">Reference proteome</keyword>
<dbReference type="Pfam" id="PF18200">
    <property type="entry name" value="Big_11"/>
    <property type="match status" value="1"/>
</dbReference>
<protein>
    <recommendedName>
        <fullName evidence="1">Cell-surface Ig-like bacterial domain-containing protein</fullName>
    </recommendedName>
</protein>
<proteinExistence type="predicted"/>
<feature type="non-terminal residue" evidence="2">
    <location>
        <position position="1"/>
    </location>
</feature>
<dbReference type="Proteomes" id="UP000767465">
    <property type="component" value="Unassembled WGS sequence"/>
</dbReference>
<organism evidence="2 3">
    <name type="scientific">Streptococcus humanilactis</name>
    <dbReference type="NCBI Taxonomy" id="2841061"/>
    <lineage>
        <taxon>Bacteria</taxon>
        <taxon>Bacillati</taxon>
        <taxon>Bacillota</taxon>
        <taxon>Bacilli</taxon>
        <taxon>Lactobacillales</taxon>
        <taxon>Streptococcaceae</taxon>
        <taxon>Streptococcus</taxon>
        <taxon>Streptococcus mitis group</taxon>
    </lineage>
</organism>
<accession>A0ABS7DX56</accession>
<name>A0ABS7DX56_9STRE</name>
<evidence type="ECO:0000313" key="2">
    <source>
        <dbReference type="EMBL" id="MBW7582589.1"/>
    </source>
</evidence>
<dbReference type="InterPro" id="IPR041339">
    <property type="entry name" value="Ig-like_bac"/>
</dbReference>
<reference evidence="2 3" key="1">
    <citation type="submission" date="2021-07" db="EMBL/GenBank/DDBJ databases">
        <title>Streptococcus humanmilk sp.nov.,a novel bacteria of streptococcus.</title>
        <authorList>
            <person name="Han F."/>
        </authorList>
    </citation>
    <scope>NUCLEOTIDE SEQUENCE [LARGE SCALE GENOMIC DNA]</scope>
    <source>
        <strain evidence="2 3">IMAU99125</strain>
    </source>
</reference>
<dbReference type="RefSeq" id="WP_219967536.1">
    <property type="nucleotide sequence ID" value="NZ_JAHXBZ010000049.1"/>
</dbReference>
<evidence type="ECO:0000259" key="1">
    <source>
        <dbReference type="Pfam" id="PF18200"/>
    </source>
</evidence>
<gene>
    <name evidence="2" type="ORF">KV696_09770</name>
</gene>